<dbReference type="EMBL" id="CDMC01000017">
    <property type="protein sequence ID" value="CEL10250.1"/>
    <property type="molecule type" value="Genomic_DNA"/>
</dbReference>
<dbReference type="InterPro" id="IPR051704">
    <property type="entry name" value="FAD_aromatic-hydroxylase"/>
</dbReference>
<dbReference type="PANTHER" id="PTHR46865">
    <property type="entry name" value="OXIDOREDUCTASE-RELATED"/>
    <property type="match status" value="1"/>
</dbReference>
<dbReference type="InterPro" id="IPR036188">
    <property type="entry name" value="FAD/NAD-bd_sf"/>
</dbReference>
<keyword evidence="2" id="KW-1185">Reference proteome</keyword>
<name>A0A0U5CHI3_ASPCI</name>
<dbReference type="OrthoDB" id="655030at2759"/>
<dbReference type="PANTHER" id="PTHR46865:SF2">
    <property type="entry name" value="MONOOXYGENASE"/>
    <property type="match status" value="1"/>
</dbReference>
<organism evidence="1 2">
    <name type="scientific">Aspergillus calidoustus</name>
    <dbReference type="NCBI Taxonomy" id="454130"/>
    <lineage>
        <taxon>Eukaryota</taxon>
        <taxon>Fungi</taxon>
        <taxon>Dikarya</taxon>
        <taxon>Ascomycota</taxon>
        <taxon>Pezizomycotina</taxon>
        <taxon>Eurotiomycetes</taxon>
        <taxon>Eurotiomycetidae</taxon>
        <taxon>Eurotiales</taxon>
        <taxon>Aspergillaceae</taxon>
        <taxon>Aspergillus</taxon>
        <taxon>Aspergillus subgen. Nidulantes</taxon>
    </lineage>
</organism>
<evidence type="ECO:0000313" key="1">
    <source>
        <dbReference type="EMBL" id="CEL10250.1"/>
    </source>
</evidence>
<evidence type="ECO:0000313" key="2">
    <source>
        <dbReference type="Proteomes" id="UP000054771"/>
    </source>
</evidence>
<dbReference type="Proteomes" id="UP000054771">
    <property type="component" value="Unassembled WGS sequence"/>
</dbReference>
<proteinExistence type="predicted"/>
<sequence>MEPLYRILRILSTRKTVEMARQQPQITSKADECLLFSICHFAVFSKGTGWICDDIVRSMMDAEDLYACEIVQTKLPSLYKGRFVLVRDAGYAGAAGAGTSLALVGAYVLAGDIKRHQGDLARGTRSVQ</sequence>
<reference evidence="2" key="1">
    <citation type="journal article" date="2016" name="Genome Announc.">
        <title>Draft genome sequences of fungus Aspergillus calidoustus.</title>
        <authorList>
            <person name="Horn F."/>
            <person name="Linde J."/>
            <person name="Mattern D.J."/>
            <person name="Walther G."/>
            <person name="Guthke R."/>
            <person name="Scherlach K."/>
            <person name="Martin K."/>
            <person name="Brakhage A.A."/>
            <person name="Petzke L."/>
            <person name="Valiante V."/>
        </authorList>
    </citation>
    <scope>NUCLEOTIDE SEQUENCE [LARGE SCALE GENOMIC DNA]</scope>
    <source>
        <strain evidence="2">SF006504</strain>
    </source>
</reference>
<dbReference type="STRING" id="454130.A0A0U5CHI3"/>
<protein>
    <submittedName>
        <fullName evidence="1">Uncharacterized protein</fullName>
    </submittedName>
</protein>
<gene>
    <name evidence="1" type="ORF">ASPCAL13372</name>
</gene>
<accession>A0A0U5CHI3</accession>
<dbReference type="Gene3D" id="3.50.50.60">
    <property type="entry name" value="FAD/NAD(P)-binding domain"/>
    <property type="match status" value="1"/>
</dbReference>
<dbReference type="AlphaFoldDB" id="A0A0U5CHI3"/>